<keyword evidence="3" id="KW-1185">Reference proteome</keyword>
<sequence>MDEENKFKCCADKPFKNYLCINCVRIFHNSCIERAKHKVLEAHIIECCIGEETQRNLLKENTTLRSIKQNREWQLNESKREHESTAESNKKDRIDMKNLASELVILKSELLQKDEQIEFLQEN</sequence>
<dbReference type="AlphaFoldDB" id="A0ABD2MTV7"/>
<evidence type="ECO:0000256" key="1">
    <source>
        <dbReference type="SAM" id="Coils"/>
    </source>
</evidence>
<proteinExistence type="predicted"/>
<dbReference type="EMBL" id="JABFTP020000021">
    <property type="protein sequence ID" value="KAL3269762.1"/>
    <property type="molecule type" value="Genomic_DNA"/>
</dbReference>
<comment type="caution">
    <text evidence="2">The sequence shown here is derived from an EMBL/GenBank/DDBJ whole genome shotgun (WGS) entry which is preliminary data.</text>
</comment>
<gene>
    <name evidence="2" type="ORF">HHI36_008822</name>
</gene>
<organism evidence="2 3">
    <name type="scientific">Cryptolaemus montrouzieri</name>
    <dbReference type="NCBI Taxonomy" id="559131"/>
    <lineage>
        <taxon>Eukaryota</taxon>
        <taxon>Metazoa</taxon>
        <taxon>Ecdysozoa</taxon>
        <taxon>Arthropoda</taxon>
        <taxon>Hexapoda</taxon>
        <taxon>Insecta</taxon>
        <taxon>Pterygota</taxon>
        <taxon>Neoptera</taxon>
        <taxon>Endopterygota</taxon>
        <taxon>Coleoptera</taxon>
        <taxon>Polyphaga</taxon>
        <taxon>Cucujiformia</taxon>
        <taxon>Coccinelloidea</taxon>
        <taxon>Coccinellidae</taxon>
        <taxon>Scymninae</taxon>
        <taxon>Scymnini</taxon>
        <taxon>Cryptolaemus</taxon>
    </lineage>
</organism>
<dbReference type="Proteomes" id="UP001516400">
    <property type="component" value="Unassembled WGS sequence"/>
</dbReference>
<reference evidence="2 3" key="1">
    <citation type="journal article" date="2021" name="BMC Biol.">
        <title>Horizontally acquired antibacterial genes associated with adaptive radiation of ladybird beetles.</title>
        <authorList>
            <person name="Li H.S."/>
            <person name="Tang X.F."/>
            <person name="Huang Y.H."/>
            <person name="Xu Z.Y."/>
            <person name="Chen M.L."/>
            <person name="Du X.Y."/>
            <person name="Qiu B.Y."/>
            <person name="Chen P.T."/>
            <person name="Zhang W."/>
            <person name="Slipinski A."/>
            <person name="Escalona H.E."/>
            <person name="Waterhouse R.M."/>
            <person name="Zwick A."/>
            <person name="Pang H."/>
        </authorList>
    </citation>
    <scope>NUCLEOTIDE SEQUENCE [LARGE SCALE GENOMIC DNA]</scope>
    <source>
        <strain evidence="2">SYSU2018</strain>
    </source>
</reference>
<protein>
    <submittedName>
        <fullName evidence="2">Uncharacterized protein</fullName>
    </submittedName>
</protein>
<evidence type="ECO:0000313" key="3">
    <source>
        <dbReference type="Proteomes" id="UP001516400"/>
    </source>
</evidence>
<accession>A0ABD2MTV7</accession>
<evidence type="ECO:0000313" key="2">
    <source>
        <dbReference type="EMBL" id="KAL3269762.1"/>
    </source>
</evidence>
<keyword evidence="1" id="KW-0175">Coiled coil</keyword>
<name>A0ABD2MTV7_9CUCU</name>
<feature type="coiled-coil region" evidence="1">
    <location>
        <begin position="96"/>
        <end position="123"/>
    </location>
</feature>